<dbReference type="GO" id="GO:0004197">
    <property type="term" value="F:cysteine-type endopeptidase activity"/>
    <property type="evidence" value="ECO:0007669"/>
    <property type="project" value="InterPro"/>
</dbReference>
<feature type="chain" id="PRO_5031174810" description="Peptidase C14 caspase domain-containing protein" evidence="2">
    <location>
        <begin position="25"/>
        <end position="606"/>
    </location>
</feature>
<reference evidence="4 5" key="1">
    <citation type="submission" date="2020-07" db="EMBL/GenBank/DDBJ databases">
        <title>Genomic Encyclopedia of Type Strains, Phase IV (KMG-V): Genome sequencing to study the core and pangenomes of soil and plant-associated prokaryotes.</title>
        <authorList>
            <person name="Whitman W."/>
        </authorList>
    </citation>
    <scope>NUCLEOTIDE SEQUENCE [LARGE SCALE GENOMIC DNA]</scope>
    <source>
        <strain evidence="4 5">M8UP30</strain>
    </source>
</reference>
<protein>
    <recommendedName>
        <fullName evidence="3">Peptidase C14 caspase domain-containing protein</fullName>
    </recommendedName>
</protein>
<dbReference type="Proteomes" id="UP000534186">
    <property type="component" value="Unassembled WGS sequence"/>
</dbReference>
<dbReference type="SUPFAM" id="SSF52129">
    <property type="entry name" value="Caspase-like"/>
    <property type="match status" value="1"/>
</dbReference>
<dbReference type="AlphaFoldDB" id="A0A7Y9NKF3"/>
<dbReference type="Pfam" id="PF00656">
    <property type="entry name" value="Peptidase_C14"/>
    <property type="match status" value="1"/>
</dbReference>
<dbReference type="EMBL" id="JACCCV010000001">
    <property type="protein sequence ID" value="NYF50807.1"/>
    <property type="molecule type" value="Genomic_DNA"/>
</dbReference>
<comment type="caution">
    <text evidence="4">The sequence shown here is derived from an EMBL/GenBank/DDBJ whole genome shotgun (WGS) entry which is preliminary data.</text>
</comment>
<dbReference type="InterPro" id="IPR029030">
    <property type="entry name" value="Caspase-like_dom_sf"/>
</dbReference>
<name>A0A7Y9NKF3_9BACT</name>
<evidence type="ECO:0000313" key="4">
    <source>
        <dbReference type="EMBL" id="NYF50807.1"/>
    </source>
</evidence>
<dbReference type="PANTHER" id="PTHR22576">
    <property type="entry name" value="MUCOSA ASSOCIATED LYMPHOID TISSUE LYMPHOMA TRANSLOCATION PROTEIN 1/PARACASPASE"/>
    <property type="match status" value="1"/>
</dbReference>
<gene>
    <name evidence="4" type="ORF">HDF12_001172</name>
</gene>
<dbReference type="GO" id="GO:0006508">
    <property type="term" value="P:proteolysis"/>
    <property type="evidence" value="ECO:0007669"/>
    <property type="project" value="InterPro"/>
</dbReference>
<evidence type="ECO:0000313" key="5">
    <source>
        <dbReference type="Proteomes" id="UP000534186"/>
    </source>
</evidence>
<dbReference type="Gene3D" id="3.40.50.1460">
    <property type="match status" value="1"/>
</dbReference>
<accession>A0A7Y9NKF3</accession>
<dbReference type="PANTHER" id="PTHR22576:SF37">
    <property type="entry name" value="MUCOSA-ASSOCIATED LYMPHOID TISSUE LYMPHOMA TRANSLOCATION PROTEIN 1"/>
    <property type="match status" value="1"/>
</dbReference>
<evidence type="ECO:0000256" key="1">
    <source>
        <dbReference type="SAM" id="MobiDB-lite"/>
    </source>
</evidence>
<dbReference type="InterPro" id="IPR052039">
    <property type="entry name" value="Caspase-related_regulators"/>
</dbReference>
<dbReference type="InterPro" id="IPR011600">
    <property type="entry name" value="Pept_C14_caspase"/>
</dbReference>
<feature type="region of interest" description="Disordered" evidence="1">
    <location>
        <begin position="434"/>
        <end position="460"/>
    </location>
</feature>
<evidence type="ECO:0000259" key="3">
    <source>
        <dbReference type="Pfam" id="PF00656"/>
    </source>
</evidence>
<evidence type="ECO:0000256" key="2">
    <source>
        <dbReference type="SAM" id="SignalP"/>
    </source>
</evidence>
<sequence length="606" mass="65724">MRFSLPLTLFVMLSSILICAQAQARQDGSAPLTPSPHRFAILIGVENYGPTTGIPPLTGPTKDVEQVHDALVKSANFDPANIVVLTSKSRIPPTQRDIQIELSRMQRRVQDNDLVLIMFSGHGMESDGEVMLLAQDSDNQEDSTVLKKTSVPLADITDFVNHTRAAQTVVLLDACRSNPSSNMSKGEAVGTMTSAYKKTFDLDAANQGIKAFVVLYATSEGQYAWTDQKRQMGYFSAALVDGLNGKAAESSGDVTIASLQKYLKSAVPKAAQSSSDPKIQVPDFFSKGDANELILAHFDIPRPVAPPTSQIFKEDKSSESGERIVEICQPSIAAGHQQKRGVTTPEVCPAIQLDLLNTSYHQKAFNCCSGVDKTMTLSDIPAGFELSITASGIYSVSSTKLLGDKFSLVLFCAPSPSSWLSGCKNTVSVKAHYLPHPQPQKPPPNLFTSPSFPPRPAESATEQLATQVETLSQEISRIRTSETMERNSTLGHGGPGTCSLYGSGSFGNNLTKECRDAAVVLNGKEVSRYISYRPQIRQLRDRALTQLKLNGLELLNDDVKFEAADKAAGEIYPIPNTRSEALNPPLKFLAVASYLRGLAEQLRNLR</sequence>
<feature type="compositionally biased region" description="Pro residues" evidence="1">
    <location>
        <begin position="436"/>
        <end position="456"/>
    </location>
</feature>
<feature type="domain" description="Peptidase C14 caspase" evidence="3">
    <location>
        <begin position="38"/>
        <end position="286"/>
    </location>
</feature>
<proteinExistence type="predicted"/>
<keyword evidence="2" id="KW-0732">Signal</keyword>
<feature type="signal peptide" evidence="2">
    <location>
        <begin position="1"/>
        <end position="24"/>
    </location>
</feature>
<organism evidence="4 5">
    <name type="scientific">Tunturiibacter lichenicola</name>
    <dbReference type="NCBI Taxonomy" id="2051959"/>
    <lineage>
        <taxon>Bacteria</taxon>
        <taxon>Pseudomonadati</taxon>
        <taxon>Acidobacteriota</taxon>
        <taxon>Terriglobia</taxon>
        <taxon>Terriglobales</taxon>
        <taxon>Acidobacteriaceae</taxon>
        <taxon>Tunturiibacter</taxon>
    </lineage>
</organism>